<dbReference type="PROSITE" id="PS50109">
    <property type="entry name" value="HIS_KIN"/>
    <property type="match status" value="1"/>
</dbReference>
<dbReference type="STRING" id="857087.Metme_3578"/>
<dbReference type="PANTHER" id="PTHR43065:SF10">
    <property type="entry name" value="PEROXIDE STRESS-ACTIVATED HISTIDINE KINASE MAK3"/>
    <property type="match status" value="1"/>
</dbReference>
<keyword evidence="6 11" id="KW-0418">Kinase</keyword>
<evidence type="ECO:0000256" key="1">
    <source>
        <dbReference type="ARBA" id="ARBA00000085"/>
    </source>
</evidence>
<comment type="catalytic activity">
    <reaction evidence="1">
        <text>ATP + protein L-histidine = ADP + protein N-phospho-L-histidine.</text>
        <dbReference type="EC" id="2.7.13.3"/>
    </reaction>
</comment>
<dbReference type="KEGG" id="mmt:Metme_3578"/>
<reference key="2">
    <citation type="submission" date="2011-05" db="EMBL/GenBank/DDBJ databases">
        <title>Complete genome sequence of the aerobic marine methanotroph Methylomonas methanica MC09.</title>
        <authorList>
            <person name="Boden R."/>
            <person name="Cunliffe M."/>
            <person name="Scanlan J."/>
            <person name="Moussard H."/>
            <person name="Kits K.D."/>
            <person name="Klotz M."/>
            <person name="Jetten M."/>
            <person name="Vuilleumier S."/>
            <person name="Han J."/>
            <person name="Peters L."/>
            <person name="Mikhailova N."/>
            <person name="Teshima H."/>
            <person name="Tapia R."/>
            <person name="Kyrpides N."/>
            <person name="Ivanova N."/>
            <person name="Pagani I."/>
            <person name="Cheng J.-F."/>
            <person name="Goodwin L."/>
            <person name="Han C."/>
            <person name="Hauser L."/>
            <person name="Land M."/>
            <person name="Lapidus A."/>
            <person name="Lucas S."/>
            <person name="Pitluck S."/>
            <person name="Woyke T."/>
            <person name="Stein L.Y."/>
            <person name="Murrell C."/>
        </authorList>
    </citation>
    <scope>NUCLEOTIDE SEQUENCE</scope>
    <source>
        <strain>MC09</strain>
    </source>
</reference>
<dbReference type="HOGENOM" id="CLU_550759_0_0_6"/>
<protein>
    <recommendedName>
        <fullName evidence="2">histidine kinase</fullName>
        <ecNumber evidence="2">2.7.13.3</ecNumber>
    </recommendedName>
</protein>
<proteinExistence type="predicted"/>
<dbReference type="SMART" id="SM00388">
    <property type="entry name" value="HisKA"/>
    <property type="match status" value="1"/>
</dbReference>
<keyword evidence="4" id="KW-0808">Transferase</keyword>
<feature type="transmembrane region" description="Helical" evidence="9">
    <location>
        <begin position="158"/>
        <end position="177"/>
    </location>
</feature>
<keyword evidence="5" id="KW-0547">Nucleotide-binding</keyword>
<evidence type="ECO:0000256" key="7">
    <source>
        <dbReference type="ARBA" id="ARBA00022840"/>
    </source>
</evidence>
<dbReference type="CDD" id="cd00082">
    <property type="entry name" value="HisKA"/>
    <property type="match status" value="1"/>
</dbReference>
<dbReference type="GO" id="GO:0000155">
    <property type="term" value="F:phosphorelay sensor kinase activity"/>
    <property type="evidence" value="ECO:0007669"/>
    <property type="project" value="InterPro"/>
</dbReference>
<reference evidence="12" key="3">
    <citation type="submission" date="2011-05" db="EMBL/GenBank/DDBJ databases">
        <title>Complete sequence of Methylomonas methanica MC09.</title>
        <authorList>
            <consortium name="US DOE Joint Genome Institute"/>
            <person name="Lucas S."/>
            <person name="Han J."/>
            <person name="Lapidus A."/>
            <person name="Cheng J.-F."/>
            <person name="Goodwin L."/>
            <person name="Pitluck S."/>
            <person name="Peters L."/>
            <person name="Mikhailova N."/>
            <person name="Teshima H."/>
            <person name="Han C."/>
            <person name="Tapia R."/>
            <person name="Land M."/>
            <person name="Hauser L."/>
            <person name="Kyrpides N."/>
            <person name="Ivanova N."/>
            <person name="Pagani I."/>
            <person name="Stein L."/>
            <person name="Woyke T."/>
        </authorList>
    </citation>
    <scope>NUCLEOTIDE SEQUENCE [LARGE SCALE GENOMIC DNA]</scope>
    <source>
        <strain evidence="12">MC09</strain>
    </source>
</reference>
<name>F9ZVG0_METMM</name>
<dbReference type="SUPFAM" id="SSF47384">
    <property type="entry name" value="Homodimeric domain of signal transducing histidine kinase"/>
    <property type="match status" value="1"/>
</dbReference>
<dbReference type="PANTHER" id="PTHR43065">
    <property type="entry name" value="SENSOR HISTIDINE KINASE"/>
    <property type="match status" value="1"/>
</dbReference>
<dbReference type="Proteomes" id="UP000008888">
    <property type="component" value="Chromosome"/>
</dbReference>
<sequence>MKTITRTANLPIWITVSLLGVVLMVSLIVQLAMAWQAHQRIAPVSAHVAQLEGLQGALFDTEESLARLLPESNALDPGTRSHLQALLQALLDKNNHLAADTPGRLRAAQLALGDQTLQPKVVLLNVLKTLRTAFRNEATAHKVLTDSIATAAKFEFEFGIAIMLALPLSAAILIYIMRRRIFEPLQQMSYLMELLGDRHYQQIPVERIDPTFQPILANYNGMVVRLSELEAEHMQYQQNLEQQVEQAAGALIAQQRSMAQSERLAALGEVTARLVHELRNPLAGIKMACINLKNQLKTAAVAVDALDRIDLVINEIERIIDTMNHFLQGARHEPEPMKDIVIDQAIGELLMLARYQLPKTLSLDYRGCPNLVCRLPDSEFRQALLNLILNAQQALGGDTGAIRVQAECRDNQLVITVCDDGPGFSEAFLQDGIRTFVSQRKDGTGLGLAMVKRFVRNHEGSLKIYNCQPRGACVEITLNCIRPEHD</sequence>
<dbReference type="Pfam" id="PF02518">
    <property type="entry name" value="HATPase_c"/>
    <property type="match status" value="1"/>
</dbReference>
<keyword evidence="7" id="KW-0067">ATP-binding</keyword>
<dbReference type="Pfam" id="PF00512">
    <property type="entry name" value="HisKA"/>
    <property type="match status" value="1"/>
</dbReference>
<keyword evidence="9" id="KW-1133">Transmembrane helix</keyword>
<dbReference type="InterPro" id="IPR036097">
    <property type="entry name" value="HisK_dim/P_sf"/>
</dbReference>
<dbReference type="InterPro" id="IPR003594">
    <property type="entry name" value="HATPase_dom"/>
</dbReference>
<accession>F9ZVG0</accession>
<gene>
    <name evidence="11" type="ordered locus">Metme_3578</name>
</gene>
<feature type="domain" description="Histidine kinase" evidence="10">
    <location>
        <begin position="273"/>
        <end position="482"/>
    </location>
</feature>
<evidence type="ECO:0000259" key="10">
    <source>
        <dbReference type="PROSITE" id="PS50109"/>
    </source>
</evidence>
<evidence type="ECO:0000256" key="5">
    <source>
        <dbReference type="ARBA" id="ARBA00022741"/>
    </source>
</evidence>
<evidence type="ECO:0000256" key="9">
    <source>
        <dbReference type="SAM" id="Phobius"/>
    </source>
</evidence>
<evidence type="ECO:0000256" key="8">
    <source>
        <dbReference type="ARBA" id="ARBA00023012"/>
    </source>
</evidence>
<reference evidence="11 12" key="1">
    <citation type="journal article" date="2011" name="J. Bacteriol.">
        <title>Complete Genome Sequence of the Aerobic Marine Methanotroph Methylomonas methanica MC09.</title>
        <authorList>
            <person name="Boden R."/>
            <person name="Cunliffe M."/>
            <person name="Scanlan J."/>
            <person name="Moussard H."/>
            <person name="Kits K.D."/>
            <person name="Klotz M.G."/>
            <person name="Jetten M.S."/>
            <person name="Vuilleumier S."/>
            <person name="Han J."/>
            <person name="Peters L."/>
            <person name="Mikhailova N."/>
            <person name="Teshima H."/>
            <person name="Tapia R."/>
            <person name="Kyrpides N."/>
            <person name="Ivanova N."/>
            <person name="Pagani I."/>
            <person name="Cheng J.F."/>
            <person name="Goodwin L."/>
            <person name="Han C."/>
            <person name="Hauser L."/>
            <person name="Land M.L."/>
            <person name="Lapidus A."/>
            <person name="Lucas S."/>
            <person name="Pitluck S."/>
            <person name="Woyke T."/>
            <person name="Stein L."/>
            <person name="Murrell J.C."/>
        </authorList>
    </citation>
    <scope>NUCLEOTIDE SEQUENCE [LARGE SCALE GENOMIC DNA]</scope>
    <source>
        <strain evidence="11 12">MC09</strain>
    </source>
</reference>
<keyword evidence="8" id="KW-0902">Two-component regulatory system</keyword>
<organism evidence="11 12">
    <name type="scientific">Methylomonas methanica (strain DSM 25384 / MC09)</name>
    <dbReference type="NCBI Taxonomy" id="857087"/>
    <lineage>
        <taxon>Bacteria</taxon>
        <taxon>Pseudomonadati</taxon>
        <taxon>Pseudomonadota</taxon>
        <taxon>Gammaproteobacteria</taxon>
        <taxon>Methylococcales</taxon>
        <taxon>Methylococcaceae</taxon>
        <taxon>Methylomonas</taxon>
    </lineage>
</organism>
<dbReference type="EMBL" id="CP002738">
    <property type="protein sequence ID" value="AEG01942.1"/>
    <property type="molecule type" value="Genomic_DNA"/>
</dbReference>
<dbReference type="OrthoDB" id="1931120at2"/>
<keyword evidence="9" id="KW-0472">Membrane</keyword>
<dbReference type="InterPro" id="IPR005467">
    <property type="entry name" value="His_kinase_dom"/>
</dbReference>
<evidence type="ECO:0000256" key="6">
    <source>
        <dbReference type="ARBA" id="ARBA00022777"/>
    </source>
</evidence>
<keyword evidence="9" id="KW-0812">Transmembrane</keyword>
<evidence type="ECO:0000313" key="12">
    <source>
        <dbReference type="Proteomes" id="UP000008888"/>
    </source>
</evidence>
<evidence type="ECO:0000256" key="2">
    <source>
        <dbReference type="ARBA" id="ARBA00012438"/>
    </source>
</evidence>
<dbReference type="AlphaFoldDB" id="F9ZVG0"/>
<dbReference type="GO" id="GO:0005524">
    <property type="term" value="F:ATP binding"/>
    <property type="evidence" value="ECO:0007669"/>
    <property type="project" value="UniProtKB-KW"/>
</dbReference>
<dbReference type="EC" id="2.7.13.3" evidence="2"/>
<dbReference type="RefSeq" id="WP_013820163.1">
    <property type="nucleotide sequence ID" value="NC_015572.1"/>
</dbReference>
<dbReference type="SUPFAM" id="SSF55874">
    <property type="entry name" value="ATPase domain of HSP90 chaperone/DNA topoisomerase II/histidine kinase"/>
    <property type="match status" value="1"/>
</dbReference>
<dbReference type="SMART" id="SM00387">
    <property type="entry name" value="HATPase_c"/>
    <property type="match status" value="1"/>
</dbReference>
<evidence type="ECO:0000313" key="11">
    <source>
        <dbReference type="EMBL" id="AEG01942.1"/>
    </source>
</evidence>
<evidence type="ECO:0000256" key="4">
    <source>
        <dbReference type="ARBA" id="ARBA00022679"/>
    </source>
</evidence>
<dbReference type="InterPro" id="IPR004358">
    <property type="entry name" value="Sig_transdc_His_kin-like_C"/>
</dbReference>
<evidence type="ECO:0000256" key="3">
    <source>
        <dbReference type="ARBA" id="ARBA00022553"/>
    </source>
</evidence>
<feature type="transmembrane region" description="Helical" evidence="9">
    <location>
        <begin position="12"/>
        <end position="35"/>
    </location>
</feature>
<dbReference type="eggNOG" id="COG4191">
    <property type="taxonomic scope" value="Bacteria"/>
</dbReference>
<dbReference type="PRINTS" id="PR00344">
    <property type="entry name" value="BCTRLSENSOR"/>
</dbReference>
<keyword evidence="12" id="KW-1185">Reference proteome</keyword>
<dbReference type="InterPro" id="IPR003661">
    <property type="entry name" value="HisK_dim/P_dom"/>
</dbReference>
<dbReference type="Gene3D" id="3.30.565.10">
    <property type="entry name" value="Histidine kinase-like ATPase, C-terminal domain"/>
    <property type="match status" value="1"/>
</dbReference>
<dbReference type="InterPro" id="IPR036890">
    <property type="entry name" value="HATPase_C_sf"/>
</dbReference>
<keyword evidence="3" id="KW-0597">Phosphoprotein</keyword>
<dbReference type="Gene3D" id="1.10.287.130">
    <property type="match status" value="1"/>
</dbReference>